<sequence length="293" mass="30340">MKNVLPFKAIERLESLDTLDMPAIGVQRLVHAVLPPGWLKDVLHGVPQGHPLHPVAVQLPLGTWSSAAVLDFFPGTKRAATILLAAGLAAVLPSAVSGLADFADLHPQQARVGLVHASANILGTSAFAASLVQRSRGNLQAGKWLGRAGLLLVLAGGSLGGHLAYHQAAGANHAESVPHRVPPGWHPVGGLDEFAPGRLAGRMVGEVPVLVWRPAEGSGVFAMAAACSHLSGPLPDGAVTGPAGRECVVCPWHKSTFELRTGEVVHGPATVSQPRFRTRVVDGQVEVCLPGAG</sequence>
<dbReference type="InterPro" id="IPR019251">
    <property type="entry name" value="DUF2231_TM"/>
</dbReference>
<comment type="caution">
    <text evidence="8">The sequence shown here is derived from an EMBL/GenBank/DDBJ whole genome shotgun (WGS) entry which is preliminary data.</text>
</comment>
<accession>A0ABS9LCB0</accession>
<keyword evidence="1" id="KW-0001">2Fe-2S</keyword>
<evidence type="ECO:0000256" key="5">
    <source>
        <dbReference type="ARBA" id="ARBA00034078"/>
    </source>
</evidence>
<evidence type="ECO:0000256" key="3">
    <source>
        <dbReference type="ARBA" id="ARBA00023004"/>
    </source>
</evidence>
<organism evidence="8 9">
    <name type="scientific">Arthrobacter hankyongi</name>
    <dbReference type="NCBI Taxonomy" id="2904801"/>
    <lineage>
        <taxon>Bacteria</taxon>
        <taxon>Bacillati</taxon>
        <taxon>Actinomycetota</taxon>
        <taxon>Actinomycetes</taxon>
        <taxon>Micrococcales</taxon>
        <taxon>Micrococcaceae</taxon>
        <taxon>Arthrobacter</taxon>
    </lineage>
</organism>
<dbReference type="RefSeq" id="WP_237826052.1">
    <property type="nucleotide sequence ID" value="NZ_JAKLTQ010000023.1"/>
</dbReference>
<dbReference type="Gene3D" id="2.102.10.10">
    <property type="entry name" value="Rieske [2Fe-2S] iron-sulphur domain"/>
    <property type="match status" value="1"/>
</dbReference>
<dbReference type="SUPFAM" id="SSF50022">
    <property type="entry name" value="ISP domain"/>
    <property type="match status" value="1"/>
</dbReference>
<evidence type="ECO:0000256" key="6">
    <source>
        <dbReference type="ARBA" id="ARBA00038001"/>
    </source>
</evidence>
<evidence type="ECO:0000259" key="7">
    <source>
        <dbReference type="PROSITE" id="PS51296"/>
    </source>
</evidence>
<protein>
    <submittedName>
        <fullName evidence="8">Rieske (2Fe-2S) protein</fullName>
    </submittedName>
</protein>
<evidence type="ECO:0000256" key="1">
    <source>
        <dbReference type="ARBA" id="ARBA00022714"/>
    </source>
</evidence>
<keyword evidence="2" id="KW-0479">Metal-binding</keyword>
<dbReference type="Proteomes" id="UP001165368">
    <property type="component" value="Unassembled WGS sequence"/>
</dbReference>
<keyword evidence="4" id="KW-0411">Iron-sulfur</keyword>
<evidence type="ECO:0000256" key="4">
    <source>
        <dbReference type="ARBA" id="ARBA00023014"/>
    </source>
</evidence>
<dbReference type="PROSITE" id="PS51296">
    <property type="entry name" value="RIESKE"/>
    <property type="match status" value="1"/>
</dbReference>
<dbReference type="Pfam" id="PF00355">
    <property type="entry name" value="Rieske"/>
    <property type="match status" value="1"/>
</dbReference>
<dbReference type="PANTHER" id="PTHR21496:SF0">
    <property type="entry name" value="RIESKE DOMAIN-CONTAINING PROTEIN"/>
    <property type="match status" value="1"/>
</dbReference>
<dbReference type="EMBL" id="JAKLTQ010000023">
    <property type="protein sequence ID" value="MCG2624310.1"/>
    <property type="molecule type" value="Genomic_DNA"/>
</dbReference>
<dbReference type="PANTHER" id="PTHR21496">
    <property type="entry name" value="FERREDOXIN-RELATED"/>
    <property type="match status" value="1"/>
</dbReference>
<evidence type="ECO:0000313" key="8">
    <source>
        <dbReference type="EMBL" id="MCG2624310.1"/>
    </source>
</evidence>
<gene>
    <name evidence="8" type="ORF">LVY72_20680</name>
</gene>
<dbReference type="InterPro" id="IPR036922">
    <property type="entry name" value="Rieske_2Fe-2S_sf"/>
</dbReference>
<evidence type="ECO:0000313" key="9">
    <source>
        <dbReference type="Proteomes" id="UP001165368"/>
    </source>
</evidence>
<comment type="similarity">
    <text evidence="6">Belongs to the bacterial ring-hydroxylating dioxygenase ferredoxin component family.</text>
</comment>
<reference evidence="8" key="1">
    <citation type="submission" date="2022-01" db="EMBL/GenBank/DDBJ databases">
        <authorList>
            <person name="Jo J.-H."/>
            <person name="Im W.-T."/>
        </authorList>
    </citation>
    <scope>NUCLEOTIDE SEQUENCE</scope>
    <source>
        <strain evidence="8">I2-34</strain>
    </source>
</reference>
<keyword evidence="9" id="KW-1185">Reference proteome</keyword>
<dbReference type="InterPro" id="IPR017941">
    <property type="entry name" value="Rieske_2Fe-2S"/>
</dbReference>
<dbReference type="Pfam" id="PF09990">
    <property type="entry name" value="DUF2231"/>
    <property type="match status" value="1"/>
</dbReference>
<name>A0ABS9LCB0_9MICC</name>
<proteinExistence type="inferred from homology"/>
<comment type="cofactor">
    <cofactor evidence="5">
        <name>[2Fe-2S] cluster</name>
        <dbReference type="ChEBI" id="CHEBI:190135"/>
    </cofactor>
</comment>
<evidence type="ECO:0000256" key="2">
    <source>
        <dbReference type="ARBA" id="ARBA00022723"/>
    </source>
</evidence>
<keyword evidence="3" id="KW-0408">Iron</keyword>
<feature type="domain" description="Rieske" evidence="7">
    <location>
        <begin position="185"/>
        <end position="287"/>
    </location>
</feature>
<dbReference type="CDD" id="cd03467">
    <property type="entry name" value="Rieske"/>
    <property type="match status" value="1"/>
</dbReference>